<evidence type="ECO:0000259" key="1">
    <source>
        <dbReference type="Pfam" id="PF09836"/>
    </source>
</evidence>
<dbReference type="Pfam" id="PF09836">
    <property type="entry name" value="DUF2063"/>
    <property type="match status" value="1"/>
</dbReference>
<protein>
    <submittedName>
        <fullName evidence="2">DUF2063 domain-containing protein</fullName>
    </submittedName>
</protein>
<proteinExistence type="predicted"/>
<sequence length="316" mass="35533">MTMSPSSHSLSTIQSWMQAVIRHPEGVEAGVADEAAQAAIPLSLPDIERVITRSRSLDSIHRLRIYSNAYFARLLEVLSGEFPALAHTLGDELFAEFAAGYLQQHPSQSYTLAELVVKLPEHLAATRPERESTDPDWADFLIDLATLERIYSEVFDGSGVESVTVWRGTDLDPTTPDRWAEGHLVFAPCVRLVTLRFPVHEYITAVRRKEAPEMPAPSPTYLVVSRRDYVVRRVPVPLTEFRVLSELFQRKSIAEALAHVWSADVPTTDVQRSAQQVHDWFRSWTAAGYFVEWIPAPFVPEQLPDALAHGVPRDAR</sequence>
<organism evidence="2">
    <name type="scientific">Schlesneria paludicola</name>
    <dbReference type="NCBI Taxonomy" id="360056"/>
    <lineage>
        <taxon>Bacteria</taxon>
        <taxon>Pseudomonadati</taxon>
        <taxon>Planctomycetota</taxon>
        <taxon>Planctomycetia</taxon>
        <taxon>Planctomycetales</taxon>
        <taxon>Planctomycetaceae</taxon>
        <taxon>Schlesneria</taxon>
    </lineage>
</organism>
<dbReference type="InterPro" id="IPR044922">
    <property type="entry name" value="DUF2063_N_sf"/>
</dbReference>
<dbReference type="InterPro" id="IPR018640">
    <property type="entry name" value="DUF2063"/>
</dbReference>
<dbReference type="Gene3D" id="1.10.150.690">
    <property type="entry name" value="DUF2063"/>
    <property type="match status" value="1"/>
</dbReference>
<reference evidence="2" key="1">
    <citation type="journal article" date="2020" name="mSystems">
        <title>Genome- and Community-Level Interaction Insights into Carbon Utilization and Element Cycling Functions of Hydrothermarchaeota in Hydrothermal Sediment.</title>
        <authorList>
            <person name="Zhou Z."/>
            <person name="Liu Y."/>
            <person name="Xu W."/>
            <person name="Pan J."/>
            <person name="Luo Z.H."/>
            <person name="Li M."/>
        </authorList>
    </citation>
    <scope>NUCLEOTIDE SEQUENCE [LARGE SCALE GENOMIC DNA]</scope>
    <source>
        <strain evidence="2">SpSt-339</strain>
    </source>
</reference>
<feature type="domain" description="Putative DNA-binding" evidence="1">
    <location>
        <begin position="13"/>
        <end position="123"/>
    </location>
</feature>
<comment type="caution">
    <text evidence="2">The sequence shown here is derived from an EMBL/GenBank/DDBJ whole genome shotgun (WGS) entry which is preliminary data.</text>
</comment>
<accession>A0A7C2P5C6</accession>
<evidence type="ECO:0000313" key="2">
    <source>
        <dbReference type="EMBL" id="HEN15155.1"/>
    </source>
</evidence>
<dbReference type="AlphaFoldDB" id="A0A7C2P5C6"/>
<gene>
    <name evidence="2" type="ORF">ENQ76_06770</name>
</gene>
<name>A0A7C2P5C6_9PLAN</name>
<dbReference type="EMBL" id="DSOK01000195">
    <property type="protein sequence ID" value="HEN15155.1"/>
    <property type="molecule type" value="Genomic_DNA"/>
</dbReference>